<dbReference type="AlphaFoldDB" id="A0A6P1TEY6"/>
<organism evidence="3 4">
    <name type="scientific">Anaerocolumna sedimenticola</name>
    <dbReference type="NCBI Taxonomy" id="2696063"/>
    <lineage>
        <taxon>Bacteria</taxon>
        <taxon>Bacillati</taxon>
        <taxon>Bacillota</taxon>
        <taxon>Clostridia</taxon>
        <taxon>Lachnospirales</taxon>
        <taxon>Lachnospiraceae</taxon>
        <taxon>Anaerocolumna</taxon>
    </lineage>
</organism>
<feature type="transmembrane region" description="Helical" evidence="2">
    <location>
        <begin position="135"/>
        <end position="155"/>
    </location>
</feature>
<feature type="compositionally biased region" description="Acidic residues" evidence="1">
    <location>
        <begin position="327"/>
        <end position="338"/>
    </location>
</feature>
<evidence type="ECO:0000313" key="3">
    <source>
        <dbReference type="EMBL" id="QHQ59714.1"/>
    </source>
</evidence>
<feature type="transmembrane region" description="Helical" evidence="2">
    <location>
        <begin position="190"/>
        <end position="208"/>
    </location>
</feature>
<keyword evidence="2" id="KW-1133">Transmembrane helix</keyword>
<gene>
    <name evidence="3" type="ORF">Ana3638_01975</name>
</gene>
<evidence type="ECO:0000313" key="4">
    <source>
        <dbReference type="Proteomes" id="UP000464314"/>
    </source>
</evidence>
<feature type="transmembrane region" description="Helical" evidence="2">
    <location>
        <begin position="51"/>
        <end position="75"/>
    </location>
</feature>
<accession>A0A6P1TEY6</accession>
<feature type="transmembrane region" description="Helical" evidence="2">
    <location>
        <begin position="245"/>
        <end position="264"/>
    </location>
</feature>
<feature type="transmembrane region" description="Helical" evidence="2">
    <location>
        <begin position="214"/>
        <end position="233"/>
    </location>
</feature>
<feature type="region of interest" description="Disordered" evidence="1">
    <location>
        <begin position="327"/>
        <end position="351"/>
    </location>
</feature>
<proteinExistence type="predicted"/>
<sequence length="351" mass="40082">MMTFLVLRSRLRSLYQKYEIYIETVVKFIIAFAVFQVINSSIGYDPRIKQISIVLVLSLLSAFTPSAILVLLAALVSIGHVYYLSKILSVIVILIILIMYFLFIRFTPKLGYAVIAVPILYFLKIPYVVPIVLGLFATPISIVPTACGVILFYLFQVIQEAATMQINVSVEDTLQLYTYVVDNLLENKQLFMTIIIFSLIILVTYFIRRKKFDYAREIAVAAGTLTCILGFLFSDLRLDVSEQIGIMILGSLASAILALIIQFFRLTLDYTGVEHVQFEDEDYYYYVKAVPKINVTEPQINVKRFNTQKNVGLNQRLSGKLNNEVLTEEEDDYEEDYEEYKLGTSSKDDTK</sequence>
<feature type="transmembrane region" description="Helical" evidence="2">
    <location>
        <begin position="81"/>
        <end position="103"/>
    </location>
</feature>
<reference evidence="3 4" key="1">
    <citation type="submission" date="2020-01" db="EMBL/GenBank/DDBJ databases">
        <title>Genome analysis of Anaerocolumna sp. CBA3638.</title>
        <authorList>
            <person name="Kim J."/>
            <person name="Roh S.W."/>
        </authorList>
    </citation>
    <scope>NUCLEOTIDE SEQUENCE [LARGE SCALE GENOMIC DNA]</scope>
    <source>
        <strain evidence="3 4">CBA3638</strain>
    </source>
</reference>
<dbReference type="Proteomes" id="UP000464314">
    <property type="component" value="Chromosome"/>
</dbReference>
<keyword evidence="2" id="KW-0472">Membrane</keyword>
<name>A0A6P1TEY6_9FIRM</name>
<evidence type="ECO:0000256" key="1">
    <source>
        <dbReference type="SAM" id="MobiDB-lite"/>
    </source>
</evidence>
<dbReference type="RefSeq" id="WP_161836548.1">
    <property type="nucleotide sequence ID" value="NZ_CP048000.1"/>
</dbReference>
<protein>
    <submittedName>
        <fullName evidence="3">Uncharacterized protein</fullName>
    </submittedName>
</protein>
<dbReference type="KEGG" id="anr:Ana3638_01975"/>
<keyword evidence="4" id="KW-1185">Reference proteome</keyword>
<feature type="transmembrane region" description="Helical" evidence="2">
    <location>
        <begin position="20"/>
        <end position="39"/>
    </location>
</feature>
<feature type="transmembrane region" description="Helical" evidence="2">
    <location>
        <begin position="110"/>
        <end position="129"/>
    </location>
</feature>
<dbReference type="EMBL" id="CP048000">
    <property type="protein sequence ID" value="QHQ59714.1"/>
    <property type="molecule type" value="Genomic_DNA"/>
</dbReference>
<keyword evidence="2" id="KW-0812">Transmembrane</keyword>
<evidence type="ECO:0000256" key="2">
    <source>
        <dbReference type="SAM" id="Phobius"/>
    </source>
</evidence>